<dbReference type="Proteomes" id="UP000306102">
    <property type="component" value="Unassembled WGS sequence"/>
</dbReference>
<proteinExistence type="predicted"/>
<evidence type="ECO:0000313" key="2">
    <source>
        <dbReference type="Proteomes" id="UP000306102"/>
    </source>
</evidence>
<organism evidence="1 2">
    <name type="scientific">Camellia sinensis var. sinensis</name>
    <name type="common">China tea</name>
    <dbReference type="NCBI Taxonomy" id="542762"/>
    <lineage>
        <taxon>Eukaryota</taxon>
        <taxon>Viridiplantae</taxon>
        <taxon>Streptophyta</taxon>
        <taxon>Embryophyta</taxon>
        <taxon>Tracheophyta</taxon>
        <taxon>Spermatophyta</taxon>
        <taxon>Magnoliopsida</taxon>
        <taxon>eudicotyledons</taxon>
        <taxon>Gunneridae</taxon>
        <taxon>Pentapetalae</taxon>
        <taxon>asterids</taxon>
        <taxon>Ericales</taxon>
        <taxon>Theaceae</taxon>
        <taxon>Camellia</taxon>
    </lineage>
</organism>
<keyword evidence="2" id="KW-1185">Reference proteome</keyword>
<name>A0A4S4DRZ6_CAMSN</name>
<protein>
    <submittedName>
        <fullName evidence="1">Uncharacterized protein</fullName>
    </submittedName>
</protein>
<reference evidence="1 2" key="1">
    <citation type="journal article" date="2018" name="Proc. Natl. Acad. Sci. U.S.A.">
        <title>Draft genome sequence of Camellia sinensis var. sinensis provides insights into the evolution of the tea genome and tea quality.</title>
        <authorList>
            <person name="Wei C."/>
            <person name="Yang H."/>
            <person name="Wang S."/>
            <person name="Zhao J."/>
            <person name="Liu C."/>
            <person name="Gao L."/>
            <person name="Xia E."/>
            <person name="Lu Y."/>
            <person name="Tai Y."/>
            <person name="She G."/>
            <person name="Sun J."/>
            <person name="Cao H."/>
            <person name="Tong W."/>
            <person name="Gao Q."/>
            <person name="Li Y."/>
            <person name="Deng W."/>
            <person name="Jiang X."/>
            <person name="Wang W."/>
            <person name="Chen Q."/>
            <person name="Zhang S."/>
            <person name="Li H."/>
            <person name="Wu J."/>
            <person name="Wang P."/>
            <person name="Li P."/>
            <person name="Shi C."/>
            <person name="Zheng F."/>
            <person name="Jian J."/>
            <person name="Huang B."/>
            <person name="Shan D."/>
            <person name="Shi M."/>
            <person name="Fang C."/>
            <person name="Yue Y."/>
            <person name="Li F."/>
            <person name="Li D."/>
            <person name="Wei S."/>
            <person name="Han B."/>
            <person name="Jiang C."/>
            <person name="Yin Y."/>
            <person name="Xia T."/>
            <person name="Zhang Z."/>
            <person name="Bennetzen J.L."/>
            <person name="Zhao S."/>
            <person name="Wan X."/>
        </authorList>
    </citation>
    <scope>NUCLEOTIDE SEQUENCE [LARGE SCALE GENOMIC DNA]</scope>
    <source>
        <strain evidence="2">cv. Shuchazao</strain>
        <tissue evidence="1">Leaf</tissue>
    </source>
</reference>
<accession>A0A4S4DRZ6</accession>
<sequence>MPPFETTTTKNVSRRGGAALFPHREVLNFDRFSCTTGSSKPYLSPTNLPLKIPACKGHSLVGLHLNFGLLARRVREMWETIAVPVAQKFEQKPTTIARKGLNHLQSFPRGIECIDPLCLGVREMWETIAVPVAQKFEQKPTTIARKGLNHLQSFPCGIECIDPLCLGLLMVVVTVPRGHHVGVSTYDYWLILERLGRVLVNQDADKGNDYETKRKQDFRKKLLGTKPHHSPSPPNLTLRHLTADHRHCHRSPWLWPSPQIATAVDDPPSSSTGGSLSLSLSLLNTNRTTSAHPPPLLVPPPDLRRLLRFESDLSPRLRSDREHSDLCDFCSNQHLSQRFESDSMAAKKAAIRPFYLILKLWRRLPLTFNRHVSIYAFAACVLS</sequence>
<dbReference type="EMBL" id="SDRB02010539">
    <property type="protein sequence ID" value="THG05923.1"/>
    <property type="molecule type" value="Genomic_DNA"/>
</dbReference>
<comment type="caution">
    <text evidence="1">The sequence shown here is derived from an EMBL/GenBank/DDBJ whole genome shotgun (WGS) entry which is preliminary data.</text>
</comment>
<evidence type="ECO:0000313" key="1">
    <source>
        <dbReference type="EMBL" id="THG05923.1"/>
    </source>
</evidence>
<gene>
    <name evidence="1" type="ORF">TEA_007014</name>
</gene>
<dbReference type="AlphaFoldDB" id="A0A4S4DRZ6"/>
<dbReference type="STRING" id="542762.A0A4S4DRZ6"/>